<reference evidence="2" key="2">
    <citation type="submission" date="2020-09" db="EMBL/GenBank/DDBJ databases">
        <authorList>
            <person name="Sun Q."/>
            <person name="Zhou Y."/>
        </authorList>
    </citation>
    <scope>NUCLEOTIDE SEQUENCE</scope>
    <source>
        <strain evidence="2">CGMCC 1.12751</strain>
    </source>
</reference>
<dbReference type="EMBL" id="BMFQ01000001">
    <property type="protein sequence ID" value="GGG33187.1"/>
    <property type="molecule type" value="Genomic_DNA"/>
</dbReference>
<name>A0A917LJP7_9FLAO</name>
<dbReference type="SUPFAM" id="SSF52266">
    <property type="entry name" value="SGNH hydrolase"/>
    <property type="match status" value="1"/>
</dbReference>
<keyword evidence="1" id="KW-1133">Transmembrane helix</keyword>
<evidence type="ECO:0000313" key="2">
    <source>
        <dbReference type="EMBL" id="GGG33187.1"/>
    </source>
</evidence>
<accession>A0A917LJP7</accession>
<keyword evidence="3" id="KW-1185">Reference proteome</keyword>
<evidence type="ECO:0008006" key="4">
    <source>
        <dbReference type="Google" id="ProtNLM"/>
    </source>
</evidence>
<organism evidence="2 3">
    <name type="scientific">Bizionia arctica</name>
    <dbReference type="NCBI Taxonomy" id="1495645"/>
    <lineage>
        <taxon>Bacteria</taxon>
        <taxon>Pseudomonadati</taxon>
        <taxon>Bacteroidota</taxon>
        <taxon>Flavobacteriia</taxon>
        <taxon>Flavobacteriales</taxon>
        <taxon>Flavobacteriaceae</taxon>
        <taxon>Bizionia</taxon>
    </lineage>
</organism>
<dbReference type="RefSeq" id="WP_188460818.1">
    <property type="nucleotide sequence ID" value="NZ_BMFQ01000001.1"/>
</dbReference>
<protein>
    <recommendedName>
        <fullName evidence="4">SGNH/GDSL hydrolase family protein</fullName>
    </recommendedName>
</protein>
<feature type="transmembrane region" description="Helical" evidence="1">
    <location>
        <begin position="12"/>
        <end position="31"/>
    </location>
</feature>
<sequence>MNREHIKYLLKFISIFLVVSLIADKLIFLTLNTFSDQVYSGQSIGKLNHYLKTKDSVDVLIYGSSRANHHIDPKYLSNSAFNMGIDGCKMAYPTTLLKLLNTDKKQIILFHIGIDYAFDENYLGEDIKTLNIKYNRNDDIKKEIDRLNQNNPLQEIYWSIGYNGMLPGIFKNYFHPNYDYKTYNGFDGLKINKKQQSAFKHELDNSIPKPCDDSYILNPLYDNYLQEIKSFCDSHNKTVIFFTAPTYSDECKTDNQAMQKIMDNMSLTYYDFTDFFSSDSRLELWKDSTHLSDTGAAIFSAEIGSLLEPVLKQLN</sequence>
<dbReference type="AlphaFoldDB" id="A0A917LJP7"/>
<keyword evidence="1" id="KW-0472">Membrane</keyword>
<evidence type="ECO:0000313" key="3">
    <source>
        <dbReference type="Proteomes" id="UP000625976"/>
    </source>
</evidence>
<comment type="caution">
    <text evidence="2">The sequence shown here is derived from an EMBL/GenBank/DDBJ whole genome shotgun (WGS) entry which is preliminary data.</text>
</comment>
<dbReference type="Proteomes" id="UP000625976">
    <property type="component" value="Unassembled WGS sequence"/>
</dbReference>
<reference evidence="2" key="1">
    <citation type="journal article" date="2014" name="Int. J. Syst. Evol. Microbiol.">
        <title>Complete genome sequence of Corynebacterium casei LMG S-19264T (=DSM 44701T), isolated from a smear-ripened cheese.</title>
        <authorList>
            <consortium name="US DOE Joint Genome Institute (JGI-PGF)"/>
            <person name="Walter F."/>
            <person name="Albersmeier A."/>
            <person name="Kalinowski J."/>
            <person name="Ruckert C."/>
        </authorList>
    </citation>
    <scope>NUCLEOTIDE SEQUENCE</scope>
    <source>
        <strain evidence="2">CGMCC 1.12751</strain>
    </source>
</reference>
<keyword evidence="1" id="KW-0812">Transmembrane</keyword>
<proteinExistence type="predicted"/>
<gene>
    <name evidence="2" type="ORF">GCM10010976_01130</name>
</gene>
<evidence type="ECO:0000256" key="1">
    <source>
        <dbReference type="SAM" id="Phobius"/>
    </source>
</evidence>